<comment type="caution">
    <text evidence="11">The sequence shown here is derived from an EMBL/GenBank/DDBJ whole genome shotgun (WGS) entry which is preliminary data.</text>
</comment>
<evidence type="ECO:0000313" key="11">
    <source>
        <dbReference type="EMBL" id="KJY48638.1"/>
    </source>
</evidence>
<evidence type="ECO:0000256" key="9">
    <source>
        <dbReference type="ARBA" id="ARBA00032845"/>
    </source>
</evidence>
<comment type="function">
    <text evidence="8">ATPase required for the correct placement of the division site. Cell division inhibitors MinC and MinD act in concert to form an inhibitor capable of blocking formation of the polar Z ring septums. Rapidly oscillates between the poles of the cell to destabilize FtsZ filaments that have formed before they mature into polar Z rings.</text>
</comment>
<keyword evidence="3" id="KW-0132">Cell division</keyword>
<dbReference type="GO" id="GO:0051782">
    <property type="term" value="P:negative regulation of cell division"/>
    <property type="evidence" value="ECO:0007669"/>
    <property type="project" value="TreeGrafter"/>
</dbReference>
<dbReference type="PATRIC" id="fig|1218508.4.peg.1026"/>
<dbReference type="InterPro" id="IPR027417">
    <property type="entry name" value="P-loop_NTPase"/>
</dbReference>
<accession>A0A0F4KRG4</accession>
<dbReference type="RefSeq" id="WP_045922900.1">
    <property type="nucleotide sequence ID" value="NZ_JBHTHW010000008.1"/>
</dbReference>
<dbReference type="PANTHER" id="PTHR43384:SF6">
    <property type="entry name" value="SEPTUM SITE-DETERMINING PROTEIN MIND HOMOLOG, CHLOROPLASTIC"/>
    <property type="match status" value="1"/>
</dbReference>
<dbReference type="GO" id="GO:0005524">
    <property type="term" value="F:ATP binding"/>
    <property type="evidence" value="ECO:0007669"/>
    <property type="project" value="UniProtKB-KW"/>
</dbReference>
<dbReference type="AlphaFoldDB" id="A0A0F4KRG4"/>
<dbReference type="InterPro" id="IPR033756">
    <property type="entry name" value="YlxH/NBP35"/>
</dbReference>
<dbReference type="NCBIfam" id="TIGR01968">
    <property type="entry name" value="minD_bact"/>
    <property type="match status" value="1"/>
</dbReference>
<reference evidence="11 12" key="1">
    <citation type="submission" date="2014-12" db="EMBL/GenBank/DDBJ databases">
        <title>Comparative genomics of the lactic acid bacteria isolated from the honey bee gut.</title>
        <authorList>
            <person name="Ellegaard K.M."/>
            <person name="Tamarit D."/>
            <person name="Javelind E."/>
            <person name="Olofsson T."/>
            <person name="Andersson S.G."/>
            <person name="Vasquez A."/>
        </authorList>
    </citation>
    <scope>NUCLEOTIDE SEQUENCE [LARGE SCALE GENOMIC DNA]</scope>
    <source>
        <strain evidence="11 12">Hon2</strain>
    </source>
</reference>
<dbReference type="InterPro" id="IPR010223">
    <property type="entry name" value="MinD"/>
</dbReference>
<evidence type="ECO:0000256" key="2">
    <source>
        <dbReference type="ARBA" id="ARBA00016887"/>
    </source>
</evidence>
<dbReference type="SUPFAM" id="SSF52540">
    <property type="entry name" value="P-loop containing nucleoside triphosphate hydrolases"/>
    <property type="match status" value="1"/>
</dbReference>
<dbReference type="GO" id="GO:0000917">
    <property type="term" value="P:division septum assembly"/>
    <property type="evidence" value="ECO:0007669"/>
    <property type="project" value="UniProtKB-KW"/>
</dbReference>
<keyword evidence="7" id="KW-0131">Cell cycle</keyword>
<gene>
    <name evidence="11" type="primary">minD</name>
    <name evidence="11" type="ORF">JG29_10410</name>
</gene>
<evidence type="ECO:0000256" key="3">
    <source>
        <dbReference type="ARBA" id="ARBA00022618"/>
    </source>
</evidence>
<keyword evidence="6" id="KW-0717">Septation</keyword>
<sequence length="269" mass="29216">MGTSIVVTSGKGGVGKSTTAANLSLALVQADKRVCVVDLDVGLRNLDAILGLSDRVIYDVIDVIENRIDVFQALIPHPDYDDRLYLLAASQSATQHNLNIERVQEIVNDLKTNFDFVILDCPAGIGAGFQAAVAAADSALIVTTPEIAAVSDADRVVGILEEMHLKYGMHLVINRIRMKMLKNGKSMDIQNIVDRLSVPLIGVIIDDDEVIATSNQGKSVVTSQAQNPAAIGYANLARRILGENLPLNEINDNSTVDKKPGFWYRMFHH</sequence>
<dbReference type="CDD" id="cd02036">
    <property type="entry name" value="MinD"/>
    <property type="match status" value="1"/>
</dbReference>
<name>A0A0F4KRG4_9LACO</name>
<dbReference type="GO" id="GO:0009898">
    <property type="term" value="C:cytoplasmic side of plasma membrane"/>
    <property type="evidence" value="ECO:0007669"/>
    <property type="project" value="TreeGrafter"/>
</dbReference>
<keyword evidence="12" id="KW-1185">Reference proteome</keyword>
<evidence type="ECO:0000256" key="4">
    <source>
        <dbReference type="ARBA" id="ARBA00022741"/>
    </source>
</evidence>
<dbReference type="InterPro" id="IPR050625">
    <property type="entry name" value="ParA/MinD_ATPase"/>
</dbReference>
<keyword evidence="5 10" id="KW-0067">ATP-binding</keyword>
<evidence type="ECO:0000256" key="8">
    <source>
        <dbReference type="ARBA" id="ARBA00025436"/>
    </source>
</evidence>
<feature type="binding site" evidence="10">
    <location>
        <begin position="11"/>
        <end position="18"/>
    </location>
    <ligand>
        <name>ATP</name>
        <dbReference type="ChEBI" id="CHEBI:30616"/>
    </ligand>
</feature>
<dbReference type="EMBL" id="JXBZ01000008">
    <property type="protein sequence ID" value="KJY48638.1"/>
    <property type="molecule type" value="Genomic_DNA"/>
</dbReference>
<dbReference type="OrthoDB" id="9773088at2"/>
<evidence type="ECO:0000256" key="10">
    <source>
        <dbReference type="PIRSR" id="PIRSR003092-1"/>
    </source>
</evidence>
<dbReference type="GO" id="GO:0005829">
    <property type="term" value="C:cytosol"/>
    <property type="evidence" value="ECO:0007669"/>
    <property type="project" value="TreeGrafter"/>
</dbReference>
<dbReference type="HOGENOM" id="CLU_037612_0_1_9"/>
<dbReference type="Gene3D" id="3.40.50.300">
    <property type="entry name" value="P-loop containing nucleotide triphosphate hydrolases"/>
    <property type="match status" value="1"/>
</dbReference>
<comment type="similarity">
    <text evidence="1">Belongs to the ParA family. MinD subfamily.</text>
</comment>
<dbReference type="STRING" id="1218508.JG29_10410"/>
<protein>
    <recommendedName>
        <fullName evidence="2">Septum site-determining protein MinD</fullName>
    </recommendedName>
    <alternativeName>
        <fullName evidence="9">Cell division inhibitor MinD</fullName>
    </alternativeName>
</protein>
<keyword evidence="4 10" id="KW-0547">Nucleotide-binding</keyword>
<evidence type="ECO:0000256" key="7">
    <source>
        <dbReference type="ARBA" id="ARBA00023306"/>
    </source>
</evidence>
<evidence type="ECO:0000256" key="5">
    <source>
        <dbReference type="ARBA" id="ARBA00022840"/>
    </source>
</evidence>
<evidence type="ECO:0000313" key="12">
    <source>
        <dbReference type="Proteomes" id="UP000033695"/>
    </source>
</evidence>
<dbReference type="GO" id="GO:0016887">
    <property type="term" value="F:ATP hydrolysis activity"/>
    <property type="evidence" value="ECO:0007669"/>
    <property type="project" value="InterPro"/>
</dbReference>
<dbReference type="InterPro" id="IPR025501">
    <property type="entry name" value="MinD_FleN"/>
</dbReference>
<dbReference type="PANTHER" id="PTHR43384">
    <property type="entry name" value="SEPTUM SITE-DETERMINING PROTEIN MIND HOMOLOG, CHLOROPLASTIC-RELATED"/>
    <property type="match status" value="1"/>
</dbReference>
<evidence type="ECO:0000256" key="6">
    <source>
        <dbReference type="ARBA" id="ARBA00023210"/>
    </source>
</evidence>
<dbReference type="Proteomes" id="UP000033695">
    <property type="component" value="Unassembled WGS sequence"/>
</dbReference>
<dbReference type="PIRSF" id="PIRSF003092">
    <property type="entry name" value="MinD"/>
    <property type="match status" value="1"/>
</dbReference>
<evidence type="ECO:0000256" key="1">
    <source>
        <dbReference type="ARBA" id="ARBA00010257"/>
    </source>
</evidence>
<proteinExistence type="inferred from homology"/>
<organism evidence="11 12">
    <name type="scientific">Bombilactobacillus mellis</name>
    <dbReference type="NCBI Taxonomy" id="1218508"/>
    <lineage>
        <taxon>Bacteria</taxon>
        <taxon>Bacillati</taxon>
        <taxon>Bacillota</taxon>
        <taxon>Bacilli</taxon>
        <taxon>Lactobacillales</taxon>
        <taxon>Lactobacillaceae</taxon>
        <taxon>Bombilactobacillus</taxon>
    </lineage>
</organism>
<dbReference type="Pfam" id="PF10609">
    <property type="entry name" value="ParA"/>
    <property type="match status" value="1"/>
</dbReference>